<sequence>MDPVSLLVLLAVGVGVWFFFFKGSRMRPPEAVRGLLNGLGGDYKVISGIIRMRGEGMDRIDHAVVSRFGVFIILEVTEPGALICRINSREWPRKGLGKEMALHNPVWRNRKRINSLEEILPGVPLFNLVVIVNARLQGERGPEVVLFDGLLSAIRKNQNPVLSAEQVEETCSKLNNL</sequence>
<accession>A0A7T0FYS5</accession>
<dbReference type="AlphaFoldDB" id="A0A7T0FYS5"/>
<dbReference type="PROSITE" id="PS50965">
    <property type="entry name" value="NERD"/>
    <property type="match status" value="1"/>
</dbReference>
<feature type="domain" description="NERD" evidence="2">
    <location>
        <begin position="24"/>
        <end position="139"/>
    </location>
</feature>
<gene>
    <name evidence="3" type="ORF">G3M70_00090</name>
</gene>
<evidence type="ECO:0000313" key="4">
    <source>
        <dbReference type="Proteomes" id="UP000594688"/>
    </source>
</evidence>
<dbReference type="EMBL" id="CP048685">
    <property type="protein sequence ID" value="QPJ60375.1"/>
    <property type="molecule type" value="Genomic_DNA"/>
</dbReference>
<name>A0A7T0FYS5_9BACT</name>
<proteinExistence type="predicted"/>
<evidence type="ECO:0000313" key="3">
    <source>
        <dbReference type="EMBL" id="QPJ60375.1"/>
    </source>
</evidence>
<organism evidence="3 4">
    <name type="scientific">Candidatus Nitronauta litoralis</name>
    <dbReference type="NCBI Taxonomy" id="2705533"/>
    <lineage>
        <taxon>Bacteria</taxon>
        <taxon>Pseudomonadati</taxon>
        <taxon>Nitrospinota/Tectimicrobiota group</taxon>
        <taxon>Nitrospinota</taxon>
        <taxon>Nitrospinia</taxon>
        <taxon>Nitrospinales</taxon>
        <taxon>Nitrospinaceae</taxon>
        <taxon>Candidatus Nitronauta</taxon>
    </lineage>
</organism>
<keyword evidence="1" id="KW-1133">Transmembrane helix</keyword>
<keyword evidence="1" id="KW-0472">Membrane</keyword>
<dbReference type="InterPro" id="IPR011528">
    <property type="entry name" value="NERD"/>
</dbReference>
<dbReference type="KEGG" id="nli:G3M70_00090"/>
<feature type="transmembrane region" description="Helical" evidence="1">
    <location>
        <begin position="6"/>
        <end position="23"/>
    </location>
</feature>
<keyword evidence="1" id="KW-0812">Transmembrane</keyword>
<reference evidence="3 4" key="1">
    <citation type="submission" date="2020-02" db="EMBL/GenBank/DDBJ databases">
        <title>Genomic and physiological characterization of two novel Nitrospinaceae genera.</title>
        <authorList>
            <person name="Mueller A.J."/>
            <person name="Jung M.-Y."/>
            <person name="Strachan C.R."/>
            <person name="Herbold C.W."/>
            <person name="Kirkegaard R.H."/>
            <person name="Daims H."/>
        </authorList>
    </citation>
    <scope>NUCLEOTIDE SEQUENCE [LARGE SCALE GENOMIC DNA]</scope>
    <source>
        <strain evidence="3">EB</strain>
    </source>
</reference>
<dbReference type="Proteomes" id="UP000594688">
    <property type="component" value="Chromosome"/>
</dbReference>
<evidence type="ECO:0000259" key="2">
    <source>
        <dbReference type="PROSITE" id="PS50965"/>
    </source>
</evidence>
<evidence type="ECO:0000256" key="1">
    <source>
        <dbReference type="SAM" id="Phobius"/>
    </source>
</evidence>
<dbReference type="Pfam" id="PF08378">
    <property type="entry name" value="NERD"/>
    <property type="match status" value="1"/>
</dbReference>
<protein>
    <submittedName>
        <fullName evidence="3">NERD domain-containing protein</fullName>
    </submittedName>
</protein>